<proteinExistence type="predicted"/>
<feature type="coiled-coil region" evidence="1">
    <location>
        <begin position="364"/>
        <end position="425"/>
    </location>
</feature>
<protein>
    <recommendedName>
        <fullName evidence="3">DUF349 domain-containing protein</fullName>
    </recommendedName>
</protein>
<dbReference type="EMBL" id="UOET01000108">
    <property type="protein sequence ID" value="VAW27419.1"/>
    <property type="molecule type" value="Genomic_DNA"/>
</dbReference>
<evidence type="ECO:0008006" key="3">
    <source>
        <dbReference type="Google" id="ProtNLM"/>
    </source>
</evidence>
<dbReference type="Pfam" id="PF03993">
    <property type="entry name" value="DUF349"/>
    <property type="match status" value="4"/>
</dbReference>
<dbReference type="InterPro" id="IPR007139">
    <property type="entry name" value="DUF349"/>
</dbReference>
<gene>
    <name evidence="2" type="ORF">MNBD_BACTEROID07-1530</name>
</gene>
<organism evidence="2">
    <name type="scientific">hydrothermal vent metagenome</name>
    <dbReference type="NCBI Taxonomy" id="652676"/>
    <lineage>
        <taxon>unclassified sequences</taxon>
        <taxon>metagenomes</taxon>
        <taxon>ecological metagenomes</taxon>
    </lineage>
</organism>
<dbReference type="AlphaFoldDB" id="A0A3B0US16"/>
<evidence type="ECO:0000313" key="2">
    <source>
        <dbReference type="EMBL" id="VAW27419.1"/>
    </source>
</evidence>
<accession>A0A3B0US16</accession>
<name>A0A3B0US16_9ZZZZ</name>
<sequence length="426" mass="50720">NLWQNYHFLVEKFFDKVRINKELRDLDLKKNLEQKLVLCEKAEALLEEKSALNSFKKLQQYHDNWREIGPVPREQKEEVWERFKAATDKINQLRREHYKDIHDDQEKNFEAKELLCVEAEKLISEKLPSSVKDWQKATDKFNDLLSRWKSIGRAPRVKNDLIWKRFKTSLDAFYSGKRSFFSALKESQMENYSKKLALCEQAEAIRESTEWKKTTNELIGFQKAWKEIGPVPRKYSDKIWKRFRAACDEFFNRKSAFYKNSHKEEEENLKKKEELVASMLGFDIKADKEDNLTALKEFQQQWLAIGHVPFHVKDKIYKSYHEAYGKLLEKMHLSEAELSSRGFKNKLEVFKRSPEGEHRMLRERSVLTAKMNKLKEDISLWENNIGFFSSSKQANALISDFEKKIEQAKKDFNLLKEKIKLIDQEL</sequence>
<evidence type="ECO:0000256" key="1">
    <source>
        <dbReference type="SAM" id="Coils"/>
    </source>
</evidence>
<keyword evidence="1" id="KW-0175">Coiled coil</keyword>
<feature type="non-terminal residue" evidence="2">
    <location>
        <position position="1"/>
    </location>
</feature>
<reference evidence="2" key="1">
    <citation type="submission" date="2018-06" db="EMBL/GenBank/DDBJ databases">
        <authorList>
            <person name="Zhirakovskaya E."/>
        </authorList>
    </citation>
    <scope>NUCLEOTIDE SEQUENCE</scope>
</reference>